<dbReference type="AlphaFoldDB" id="A0A109B8W8"/>
<dbReference type="Pfam" id="PF09678">
    <property type="entry name" value="Caa3_CtaG"/>
    <property type="match status" value="1"/>
</dbReference>
<reference evidence="7 8" key="1">
    <citation type="submission" date="2015-10" db="EMBL/GenBank/DDBJ databases">
        <title>Transcriptomic analysis of a linuron degrading triple-species bacterial consortium.</title>
        <authorList>
            <person name="Albers P."/>
        </authorList>
    </citation>
    <scope>NUCLEOTIDE SEQUENCE [LARGE SCALE GENOMIC DNA]</scope>
    <source>
        <strain evidence="7 8">WDL6</strain>
    </source>
</reference>
<keyword evidence="4 6" id="KW-1133">Transmembrane helix</keyword>
<keyword evidence="8" id="KW-1185">Reference proteome</keyword>
<feature type="transmembrane region" description="Helical" evidence="6">
    <location>
        <begin position="58"/>
        <end position="79"/>
    </location>
</feature>
<evidence type="ECO:0000256" key="3">
    <source>
        <dbReference type="ARBA" id="ARBA00022692"/>
    </source>
</evidence>
<dbReference type="GO" id="GO:0005886">
    <property type="term" value="C:plasma membrane"/>
    <property type="evidence" value="ECO:0007669"/>
    <property type="project" value="UniProtKB-SubCell"/>
</dbReference>
<dbReference type="PATRIC" id="fig|121290.4.peg.1914"/>
<dbReference type="EMBL" id="LMTR01000092">
    <property type="protein sequence ID" value="KWT64371.1"/>
    <property type="molecule type" value="Genomic_DNA"/>
</dbReference>
<dbReference type="Proteomes" id="UP000059074">
    <property type="component" value="Unassembled WGS sequence"/>
</dbReference>
<feature type="transmembrane region" description="Helical" evidence="6">
    <location>
        <begin position="136"/>
        <end position="162"/>
    </location>
</feature>
<evidence type="ECO:0000256" key="4">
    <source>
        <dbReference type="ARBA" id="ARBA00022989"/>
    </source>
</evidence>
<dbReference type="STRING" id="121290.APY04_3263"/>
<name>A0A109B8W8_HYPSL</name>
<keyword evidence="2" id="KW-1003">Cell membrane</keyword>
<organism evidence="7 8">
    <name type="scientific">Hyphomicrobium sulfonivorans</name>
    <dbReference type="NCBI Taxonomy" id="121290"/>
    <lineage>
        <taxon>Bacteria</taxon>
        <taxon>Pseudomonadati</taxon>
        <taxon>Pseudomonadota</taxon>
        <taxon>Alphaproteobacteria</taxon>
        <taxon>Hyphomicrobiales</taxon>
        <taxon>Hyphomicrobiaceae</taxon>
        <taxon>Hyphomicrobium</taxon>
    </lineage>
</organism>
<comment type="subcellular location">
    <subcellularLocation>
        <location evidence="1">Cell membrane</location>
        <topology evidence="1">Multi-pass membrane protein</topology>
    </subcellularLocation>
</comment>
<evidence type="ECO:0000256" key="1">
    <source>
        <dbReference type="ARBA" id="ARBA00004651"/>
    </source>
</evidence>
<dbReference type="InterPro" id="IPR019108">
    <property type="entry name" value="Caa3_assmbl_CtaG-rel"/>
</dbReference>
<evidence type="ECO:0000256" key="5">
    <source>
        <dbReference type="ARBA" id="ARBA00023136"/>
    </source>
</evidence>
<proteinExistence type="predicted"/>
<evidence type="ECO:0000313" key="7">
    <source>
        <dbReference type="EMBL" id="KWT64371.1"/>
    </source>
</evidence>
<protein>
    <submittedName>
        <fullName evidence="7">Uncharacterized protein</fullName>
    </submittedName>
</protein>
<keyword evidence="3 6" id="KW-0812">Transmembrane</keyword>
<evidence type="ECO:0000256" key="6">
    <source>
        <dbReference type="SAM" id="Phobius"/>
    </source>
</evidence>
<feature type="transmembrane region" description="Helical" evidence="6">
    <location>
        <begin position="91"/>
        <end position="116"/>
    </location>
</feature>
<keyword evidence="5 6" id="KW-0472">Membrane</keyword>
<gene>
    <name evidence="7" type="ORF">APY04_3263</name>
</gene>
<accession>A0A109B8W8</accession>
<sequence>MIEHMAVLGIATPLCAYALQSIPIVWSGARLVLAAICQIALLWIWHLPPVFSSASDSLLLHAVMGVSLYIAGVLFWSAVFSSTKANRWQSVMALLITGKLFCMFAVILVFSPRLLYDLGAHTHHSQGMGGIEDQQLAGLIMITVCPLTYVATGIVMAARWLLELEENDRHPAETAFDNRC</sequence>
<evidence type="ECO:0000313" key="8">
    <source>
        <dbReference type="Proteomes" id="UP000059074"/>
    </source>
</evidence>
<evidence type="ECO:0000256" key="2">
    <source>
        <dbReference type="ARBA" id="ARBA00022475"/>
    </source>
</evidence>
<comment type="caution">
    <text evidence="7">The sequence shown here is derived from an EMBL/GenBank/DDBJ whole genome shotgun (WGS) entry which is preliminary data.</text>
</comment>